<organism evidence="2 3">
    <name type="scientific">Cobetia amphilecti</name>
    <dbReference type="NCBI Taxonomy" id="1055104"/>
    <lineage>
        <taxon>Bacteria</taxon>
        <taxon>Pseudomonadati</taxon>
        <taxon>Pseudomonadota</taxon>
        <taxon>Gammaproteobacteria</taxon>
        <taxon>Oceanospirillales</taxon>
        <taxon>Halomonadaceae</taxon>
        <taxon>Cobetia</taxon>
    </lineage>
</organism>
<reference evidence="2" key="1">
    <citation type="submission" date="2023-07" db="EMBL/GenBank/DDBJ databases">
        <title>Genome content predicts the carbon catabolic preferences of heterotrophic bacteria.</title>
        <authorList>
            <person name="Gralka M."/>
        </authorList>
    </citation>
    <scope>NUCLEOTIDE SEQUENCE</scope>
    <source>
        <strain evidence="2">C2R13</strain>
    </source>
</reference>
<dbReference type="Pfam" id="PF00535">
    <property type="entry name" value="Glycos_transf_2"/>
    <property type="match status" value="1"/>
</dbReference>
<dbReference type="GO" id="GO:0016758">
    <property type="term" value="F:hexosyltransferase activity"/>
    <property type="evidence" value="ECO:0007669"/>
    <property type="project" value="UniProtKB-ARBA"/>
</dbReference>
<evidence type="ECO:0000313" key="2">
    <source>
        <dbReference type="EMBL" id="MDO6673739.1"/>
    </source>
</evidence>
<dbReference type="PANTHER" id="PTHR22916:SF3">
    <property type="entry name" value="UDP-GLCNAC:BETAGAL BETA-1,3-N-ACETYLGLUCOSAMINYLTRANSFERASE-LIKE PROTEIN 1"/>
    <property type="match status" value="1"/>
</dbReference>
<dbReference type="RefSeq" id="WP_279838562.1">
    <property type="nucleotide sequence ID" value="NZ_JAUORK010000032.1"/>
</dbReference>
<keyword evidence="2" id="KW-0328">Glycosyltransferase</keyword>
<dbReference type="Proteomes" id="UP001170481">
    <property type="component" value="Unassembled WGS sequence"/>
</dbReference>
<evidence type="ECO:0000259" key="1">
    <source>
        <dbReference type="Pfam" id="PF00535"/>
    </source>
</evidence>
<feature type="domain" description="Glycosyltransferase 2-like" evidence="1">
    <location>
        <begin position="50"/>
        <end position="183"/>
    </location>
</feature>
<proteinExistence type="predicted"/>
<evidence type="ECO:0000313" key="3">
    <source>
        <dbReference type="Proteomes" id="UP001170481"/>
    </source>
</evidence>
<dbReference type="InterPro" id="IPR001173">
    <property type="entry name" value="Glyco_trans_2-like"/>
</dbReference>
<comment type="caution">
    <text evidence="2">The sequence shown here is derived from an EMBL/GenBank/DDBJ whole genome shotgun (WGS) entry which is preliminary data.</text>
</comment>
<sequence length="374" mass="42526">MLELSYARALATPLMDGTPQSGPLPVPPAPAEEAAIMAEWEGDLSAPRVSVMCFAFNHGDYIRMALDGFLMQRTRFPFEIVVHDDVSTDGTREIIEEYAARYPNIVRPILQDVNQYSQHIWPITFCMPVMRGDIIAYCEGDDYWIKPDKLARQVALFDAYPEATVCFHPALEFNEATGEHSLICRYADSVKKISAEAVIGLRGASIPSPAFSFRRVDATVDAMMASYRGAPIMDFFLQSYMALQGETLYYEDAACVYRRNAKGSWTSQQQESEAEQRYQRDMISAIDVFHANTRHMPHSDSLYIPLYHYFKQYVMAPASPMQRLANFRQGVALLSHMDRSRLLRLVRQDVMTKLIGTRRRRVTSDSAVQKRKSA</sequence>
<gene>
    <name evidence="2" type="ORF">Q4535_16665</name>
</gene>
<name>A0AAP4U1P3_9GAMM</name>
<dbReference type="EMBL" id="JAUORK010000032">
    <property type="protein sequence ID" value="MDO6673739.1"/>
    <property type="molecule type" value="Genomic_DNA"/>
</dbReference>
<dbReference type="PANTHER" id="PTHR22916">
    <property type="entry name" value="GLYCOSYLTRANSFERASE"/>
    <property type="match status" value="1"/>
</dbReference>
<keyword evidence="2" id="KW-0808">Transferase</keyword>
<dbReference type="AlphaFoldDB" id="A0AAP4U1P3"/>
<protein>
    <submittedName>
        <fullName evidence="2">Glycosyltransferase</fullName>
        <ecNumber evidence="2">2.4.-.-</ecNumber>
    </submittedName>
</protein>
<dbReference type="Gene3D" id="3.90.550.10">
    <property type="entry name" value="Spore Coat Polysaccharide Biosynthesis Protein SpsA, Chain A"/>
    <property type="match status" value="1"/>
</dbReference>
<dbReference type="EC" id="2.4.-.-" evidence="2"/>
<dbReference type="SUPFAM" id="SSF53448">
    <property type="entry name" value="Nucleotide-diphospho-sugar transferases"/>
    <property type="match status" value="1"/>
</dbReference>
<dbReference type="InterPro" id="IPR029044">
    <property type="entry name" value="Nucleotide-diphossugar_trans"/>
</dbReference>
<accession>A0AAP4U1P3</accession>